<dbReference type="EMBL" id="AAMS01000010">
    <property type="protein sequence ID" value="EAQ05362.1"/>
    <property type="molecule type" value="Genomic_DNA"/>
</dbReference>
<dbReference type="Proteomes" id="UP000004507">
    <property type="component" value="Unassembled WGS sequence"/>
</dbReference>
<dbReference type="STRING" id="314232.SKA53_00260"/>
<dbReference type="Gene3D" id="2.150.10.10">
    <property type="entry name" value="Serralysin-like metalloprotease, C-terminal"/>
    <property type="match status" value="1"/>
</dbReference>
<proteinExistence type="predicted"/>
<gene>
    <name evidence="1" type="ORF">SKA53_00260</name>
</gene>
<dbReference type="eggNOG" id="COG2931">
    <property type="taxonomic scope" value="Bacteria"/>
</dbReference>
<reference evidence="1 2" key="1">
    <citation type="submission" date="2006-01" db="EMBL/GenBank/DDBJ databases">
        <authorList>
            <person name="Hagstrom A."/>
            <person name="Ferriera S."/>
            <person name="Johnson J."/>
            <person name="Kravitz S."/>
            <person name="Halpern A."/>
            <person name="Remington K."/>
            <person name="Beeson K."/>
            <person name="Tran B."/>
            <person name="Rogers Y.-H."/>
            <person name="Friedman R."/>
            <person name="Venter J.C."/>
        </authorList>
    </citation>
    <scope>NUCLEOTIDE SEQUENCE [LARGE SCALE GENOMIC DNA]</scope>
    <source>
        <strain evidence="1 2">SKA53</strain>
    </source>
</reference>
<dbReference type="PROSITE" id="PS00330">
    <property type="entry name" value="HEMOLYSIN_CALCIUM"/>
    <property type="match status" value="2"/>
</dbReference>
<organism evidence="1 2">
    <name type="scientific">Yoonia vestfoldensis SKA53</name>
    <dbReference type="NCBI Taxonomy" id="314232"/>
    <lineage>
        <taxon>Bacteria</taxon>
        <taxon>Pseudomonadati</taxon>
        <taxon>Pseudomonadota</taxon>
        <taxon>Alphaproteobacteria</taxon>
        <taxon>Rhodobacterales</taxon>
        <taxon>Paracoccaceae</taxon>
        <taxon>Yoonia</taxon>
    </lineage>
</organism>
<comment type="caution">
    <text evidence="1">The sequence shown here is derived from an EMBL/GenBank/DDBJ whole genome shotgun (WGS) entry which is preliminary data.</text>
</comment>
<keyword evidence="2" id="KW-1185">Reference proteome</keyword>
<evidence type="ECO:0000313" key="1">
    <source>
        <dbReference type="EMBL" id="EAQ05362.1"/>
    </source>
</evidence>
<name>A3V8Z9_9RHOB</name>
<evidence type="ECO:0000313" key="2">
    <source>
        <dbReference type="Proteomes" id="UP000004507"/>
    </source>
</evidence>
<dbReference type="SUPFAM" id="SSF51120">
    <property type="entry name" value="beta-Roll"/>
    <property type="match status" value="1"/>
</dbReference>
<dbReference type="InterPro" id="IPR001343">
    <property type="entry name" value="Hemolysn_Ca-bd"/>
</dbReference>
<dbReference type="GO" id="GO:0005509">
    <property type="term" value="F:calcium ion binding"/>
    <property type="evidence" value="ECO:0007669"/>
    <property type="project" value="InterPro"/>
</dbReference>
<dbReference type="InterPro" id="IPR018511">
    <property type="entry name" value="Hemolysin-typ_Ca-bd_CS"/>
</dbReference>
<dbReference type="InterPro" id="IPR011049">
    <property type="entry name" value="Serralysin-like_metalloprot_C"/>
</dbReference>
<dbReference type="PRINTS" id="PR00313">
    <property type="entry name" value="CABNDNGRPT"/>
</dbReference>
<sequence>MSATLSGGLATSTITNVENLVLTDLAAGEVVFSTSSATYISGVQSVKYVQSAGDITLTRIVDAASVTLENVVDDVTITFADTVLAGTNDTFTLNVSGFVLAGGDGFENIDVGSVSDTDGDIETLVINATGAASDFNDLDSAFVEVSTVTVTGSASVDFGATAAFTSLATFNSSASTGGMTLLLGADGVSGTTNAKTLTFGAGADALDLGVLAPADIGVLTVDMGAGADTVDLDDYADTTMIISGGEGTDTLVSAAVITAANATTISGFETFELGANAGTQVMSDLATGNTFTTLTAGAATTTFTNVGAAVTTFNLKGGVATTAATLTKLIDGSADSLTVKATTADAGLTGDLSIDEIETVTFDSSAFNLVVAGDITSTDLTSVTLVGTNLITLGANGTKEFSSTKIATLNATGVTGTEAVNVFAINNTVAMTVTGPASTGTFTLDTGSGADIITAGSGILDVDAGAGDDTITGGALADVLEGEAGNDTITGGEGADYIGGGAGVDTITLTETTVLADEVELSVGAANYDNIIGFDFGGTATDDNLSALDATFAWLGVGAATNNDGAVALSTGASIKAAEVADDNATVLTISTNVAGGTFAAFMAGTMTEATMEANVITALGLTGAMSTTDVIMVLVDDGTHTGVFKFTGADAATDDAVDAAEIEIMAVLNGVSDATSILAADVLFA</sequence>
<accession>A3V8Z9</accession>
<protein>
    <submittedName>
        <fullName evidence="1">Uncharacterized protein</fullName>
    </submittedName>
</protein>
<dbReference type="Pfam" id="PF00353">
    <property type="entry name" value="HemolysinCabind"/>
    <property type="match status" value="2"/>
</dbReference>
<dbReference type="AlphaFoldDB" id="A3V8Z9"/>
<dbReference type="HOGENOM" id="CLU_401048_0_0_5"/>